<keyword evidence="2" id="KW-1185">Reference proteome</keyword>
<dbReference type="Proteomes" id="UP000507245">
    <property type="component" value="Unassembled WGS sequence"/>
</dbReference>
<sequence length="160" mass="18040">MCKFTRYDSRTSPASVDEEPLSEDYLVVQPCPREYMRNQKKLMVLNSQREIEAEKWTTILCPEMETRLWENRRLVGLGLFVVLVKAYESLILPIPDIGKGLGTNGSADADVLPPITKRPTERPPMKRIKAFGEGTRPLKCSQCSQCSVAGHNKKTCKAVI</sequence>
<name>A0A6J5W190_PRUAR</name>
<dbReference type="EMBL" id="CAEKKB010000001">
    <property type="protein sequence ID" value="CAB4293544.1"/>
    <property type="molecule type" value="Genomic_DNA"/>
</dbReference>
<evidence type="ECO:0000313" key="2">
    <source>
        <dbReference type="Proteomes" id="UP000507245"/>
    </source>
</evidence>
<gene>
    <name evidence="1" type="ORF">ORAREDHAP_LOCUS2493</name>
</gene>
<reference evidence="2" key="1">
    <citation type="journal article" date="2020" name="Genome Biol.">
        <title>Gamete binning: chromosome-level and haplotype-resolved genome assembly enabled by high-throughput single-cell sequencing of gamete genomes.</title>
        <authorList>
            <person name="Campoy J.A."/>
            <person name="Sun H."/>
            <person name="Goel M."/>
            <person name="Jiao W.-B."/>
            <person name="Folz-Donahue K."/>
            <person name="Wang N."/>
            <person name="Rubio M."/>
            <person name="Liu C."/>
            <person name="Kukat C."/>
            <person name="Ruiz D."/>
            <person name="Huettel B."/>
            <person name="Schneeberger K."/>
        </authorList>
    </citation>
    <scope>NUCLEOTIDE SEQUENCE [LARGE SCALE GENOMIC DNA]</scope>
    <source>
        <strain evidence="2">cv. Rojo Pasion</strain>
    </source>
</reference>
<accession>A0A6J5W190</accession>
<organism evidence="1 2">
    <name type="scientific">Prunus armeniaca</name>
    <name type="common">Apricot</name>
    <name type="synonym">Armeniaca vulgaris</name>
    <dbReference type="NCBI Taxonomy" id="36596"/>
    <lineage>
        <taxon>Eukaryota</taxon>
        <taxon>Viridiplantae</taxon>
        <taxon>Streptophyta</taxon>
        <taxon>Embryophyta</taxon>
        <taxon>Tracheophyta</taxon>
        <taxon>Spermatophyta</taxon>
        <taxon>Magnoliopsida</taxon>
        <taxon>eudicotyledons</taxon>
        <taxon>Gunneridae</taxon>
        <taxon>Pentapetalae</taxon>
        <taxon>rosids</taxon>
        <taxon>fabids</taxon>
        <taxon>Rosales</taxon>
        <taxon>Rosaceae</taxon>
        <taxon>Amygdaloideae</taxon>
        <taxon>Amygdaleae</taxon>
        <taxon>Prunus</taxon>
    </lineage>
</organism>
<evidence type="ECO:0000313" key="1">
    <source>
        <dbReference type="EMBL" id="CAB4293544.1"/>
    </source>
</evidence>
<proteinExistence type="predicted"/>
<dbReference type="AlphaFoldDB" id="A0A6J5W190"/>
<protein>
    <submittedName>
        <fullName evidence="1">Uncharacterized protein</fullName>
    </submittedName>
</protein>